<dbReference type="CDD" id="cd04335">
    <property type="entry name" value="PrdX_deacylase"/>
    <property type="match status" value="1"/>
</dbReference>
<evidence type="ECO:0000256" key="1">
    <source>
        <dbReference type="ARBA" id="ARBA00010201"/>
    </source>
</evidence>
<dbReference type="EMBL" id="JAENBP010000002">
    <property type="protein sequence ID" value="MBJ8349409.1"/>
    <property type="molecule type" value="Genomic_DNA"/>
</dbReference>
<dbReference type="PANTHER" id="PTHR31423:SF3">
    <property type="entry name" value="PROLYL-TRNA SYNTHETASE ASSOCIATED DOMAIN-CONTAINING PROTEIN 1-RELATED"/>
    <property type="match status" value="1"/>
</dbReference>
<comment type="similarity">
    <text evidence="1">Belongs to the PRORSD1 family.</text>
</comment>
<dbReference type="InterPro" id="IPR007214">
    <property type="entry name" value="YbaK/aa-tRNA-synth-assoc-dom"/>
</dbReference>
<proteinExistence type="inferred from homology"/>
<protein>
    <submittedName>
        <fullName evidence="4">Prolyl-tRNA synthetase associated domain-containing protein</fullName>
    </submittedName>
</protein>
<keyword evidence="5" id="KW-1185">Reference proteome</keyword>
<dbReference type="Gene3D" id="3.90.960.10">
    <property type="entry name" value="YbaK/aminoacyl-tRNA synthetase-associated domain"/>
    <property type="match status" value="1"/>
</dbReference>
<dbReference type="Pfam" id="PF04073">
    <property type="entry name" value="tRNA_edit"/>
    <property type="match status" value="1"/>
</dbReference>
<dbReference type="SUPFAM" id="SSF55826">
    <property type="entry name" value="YbaK/ProRS associated domain"/>
    <property type="match status" value="1"/>
</dbReference>
<dbReference type="PANTHER" id="PTHR31423">
    <property type="entry name" value="YBAK DOMAIN-CONTAINING PROTEIN"/>
    <property type="match status" value="1"/>
</dbReference>
<dbReference type="AlphaFoldDB" id="A0A934UD85"/>
<sequence>MTLYEELINKLDSLKIAYDIVSHEPALTTEQADSFIEGIEGVRTKTLFLTNKKKTAFYLVIMDDQKRLNLNHFKENIKEKRIKLASEQLIFEKMSLEPGVVSPFGLLFNNDHDIRVYFDREIMAEKIMSFHPNINTKTLFIATNDLLTFIEHLGNTVEIIDL</sequence>
<dbReference type="RefSeq" id="WP_199567337.1">
    <property type="nucleotide sequence ID" value="NZ_JAENBP010000002.1"/>
</dbReference>
<reference evidence="4 5" key="1">
    <citation type="journal article" date="2021" name="Int. J. Syst. Evol. Microbiol.">
        <title>Streptococcus vicugnae sp. nov., isolated from faeces of alpacas (Vicugna pacos) and cattle (Bos taurus), Streptococcus zalophi sp. nov., and Streptococcus pacificus sp. nov., isolated from respiratory tract of California sea lions (Zalophus californianus).</title>
        <authorList>
            <person name="Volokhov D.V."/>
            <person name="Zagorodnyaya T.A."/>
            <person name="Shen Z."/>
            <person name="Blom J."/>
            <person name="Furtak V.A."/>
            <person name="Eisenberg T."/>
            <person name="Fan P."/>
            <person name="Jeong K.C."/>
            <person name="Gao Y."/>
            <person name="Zhang S."/>
            <person name="Amselle M."/>
        </authorList>
    </citation>
    <scope>NUCLEOTIDE SEQUENCE [LARGE SCALE GENOMIC DNA]</scope>
    <source>
        <strain evidence="5">CSL7508-lung</strain>
    </source>
</reference>
<evidence type="ECO:0000313" key="4">
    <source>
        <dbReference type="EMBL" id="MBJ8349409.1"/>
    </source>
</evidence>
<feature type="domain" description="YbaK/aminoacyl-tRNA synthetase-associated" evidence="3">
    <location>
        <begin position="23"/>
        <end position="149"/>
    </location>
</feature>
<dbReference type="InterPro" id="IPR040285">
    <property type="entry name" value="ProX/PRXD1"/>
</dbReference>
<evidence type="ECO:0000259" key="3">
    <source>
        <dbReference type="Pfam" id="PF04073"/>
    </source>
</evidence>
<dbReference type="InterPro" id="IPR036754">
    <property type="entry name" value="YbaK/aa-tRNA-synt-asso_dom_sf"/>
</dbReference>
<evidence type="ECO:0000256" key="2">
    <source>
        <dbReference type="ARBA" id="ARBA00022917"/>
    </source>
</evidence>
<dbReference type="Proteomes" id="UP000644875">
    <property type="component" value="Unassembled WGS sequence"/>
</dbReference>
<keyword evidence="2" id="KW-0648">Protein biosynthesis</keyword>
<name>A0A934UD85_9STRE</name>
<dbReference type="GO" id="GO:0006412">
    <property type="term" value="P:translation"/>
    <property type="evidence" value="ECO:0007669"/>
    <property type="project" value="UniProtKB-KW"/>
</dbReference>
<organism evidence="4 5">
    <name type="scientific">Streptococcus zalophi</name>
    <dbReference type="NCBI Taxonomy" id="640031"/>
    <lineage>
        <taxon>Bacteria</taxon>
        <taxon>Bacillati</taxon>
        <taxon>Bacillota</taxon>
        <taxon>Bacilli</taxon>
        <taxon>Lactobacillales</taxon>
        <taxon>Streptococcaceae</taxon>
        <taxon>Streptococcus</taxon>
    </lineage>
</organism>
<accession>A0A934UD85</accession>
<dbReference type="GO" id="GO:0002161">
    <property type="term" value="F:aminoacyl-tRNA deacylase activity"/>
    <property type="evidence" value="ECO:0007669"/>
    <property type="project" value="InterPro"/>
</dbReference>
<evidence type="ECO:0000313" key="5">
    <source>
        <dbReference type="Proteomes" id="UP000644875"/>
    </source>
</evidence>
<comment type="caution">
    <text evidence="4">The sequence shown here is derived from an EMBL/GenBank/DDBJ whole genome shotgun (WGS) entry which is preliminary data.</text>
</comment>
<gene>
    <name evidence="4" type="ORF">JHK64_02020</name>
</gene>